<proteinExistence type="predicted"/>
<dbReference type="SUPFAM" id="SSF103612">
    <property type="entry name" value="SBT domain"/>
    <property type="match status" value="1"/>
</dbReference>
<dbReference type="Pfam" id="PF03110">
    <property type="entry name" value="SBP"/>
    <property type="match status" value="1"/>
</dbReference>
<evidence type="ECO:0000256" key="4">
    <source>
        <dbReference type="PROSITE-ProRule" id="PRU00470"/>
    </source>
</evidence>
<dbReference type="Proteomes" id="UP000712281">
    <property type="component" value="Unassembled WGS sequence"/>
</dbReference>
<evidence type="ECO:0000256" key="1">
    <source>
        <dbReference type="ARBA" id="ARBA00022723"/>
    </source>
</evidence>
<sequence>MSAQIVLCDGFEVVSPPEMNDLILFGSDQSSGSNCGESTFTTEEDGTVFSGDSSPGGAAEDEWPEAKPFSFYFVKRPAYDDPEIKAKINEADSQIYHCNKLRIDISNAQKSERAEISSLYAQMESLGPKSEGYKMVFEEMKKEFDTLHEALRNQRCSSGSQLSFSKEELNHLLEILINTDLLPSQLCQVDRCTANLTEAKQYYRREKLWEVHAKASAVTVAGAKQRFCQQCSRFHELSEFDEAKRSFRGRLAGHNERRRKTSGDSFGEGSGPIGFNGQLIQINKETGYT</sequence>
<feature type="region of interest" description="Disordered" evidence="5">
    <location>
        <begin position="34"/>
        <end position="62"/>
    </location>
</feature>
<evidence type="ECO:0000313" key="7">
    <source>
        <dbReference type="EMBL" id="KAF2579293.1"/>
    </source>
</evidence>
<dbReference type="InterPro" id="IPR004333">
    <property type="entry name" value="SBP_dom"/>
</dbReference>
<dbReference type="GO" id="GO:0008270">
    <property type="term" value="F:zinc ion binding"/>
    <property type="evidence" value="ECO:0007669"/>
    <property type="project" value="UniProtKB-KW"/>
</dbReference>
<keyword evidence="3" id="KW-0862">Zinc</keyword>
<dbReference type="InterPro" id="IPR044817">
    <property type="entry name" value="SBP-like"/>
</dbReference>
<dbReference type="PANTHER" id="PTHR31251:SF81">
    <property type="entry name" value="SQUAMOSA PROMOTER-BINDING-LIKE PROTEIN 5"/>
    <property type="match status" value="1"/>
</dbReference>
<dbReference type="InterPro" id="IPR036893">
    <property type="entry name" value="SBP_sf"/>
</dbReference>
<name>A0A8S9JCI7_BRACR</name>
<dbReference type="AlphaFoldDB" id="A0A8S9JCI7"/>
<evidence type="ECO:0000259" key="6">
    <source>
        <dbReference type="PROSITE" id="PS51141"/>
    </source>
</evidence>
<dbReference type="PANTHER" id="PTHR31251">
    <property type="entry name" value="SQUAMOSA PROMOTER-BINDING-LIKE PROTEIN 4"/>
    <property type="match status" value="1"/>
</dbReference>
<accession>A0A8S9JCI7</accession>
<dbReference type="GO" id="GO:0005634">
    <property type="term" value="C:nucleus"/>
    <property type="evidence" value="ECO:0007669"/>
    <property type="project" value="InterPro"/>
</dbReference>
<evidence type="ECO:0000256" key="5">
    <source>
        <dbReference type="SAM" id="MobiDB-lite"/>
    </source>
</evidence>
<comment type="caution">
    <text evidence="7">The sequence shown here is derived from an EMBL/GenBank/DDBJ whole genome shotgun (WGS) entry which is preliminary data.</text>
</comment>
<feature type="domain" description="SBP-type" evidence="6">
    <location>
        <begin position="184"/>
        <end position="261"/>
    </location>
</feature>
<dbReference type="Gene3D" id="4.10.1100.10">
    <property type="entry name" value="Transcription factor, SBP-box domain"/>
    <property type="match status" value="1"/>
</dbReference>
<organism evidence="7 8">
    <name type="scientific">Brassica cretica</name>
    <name type="common">Mustard</name>
    <dbReference type="NCBI Taxonomy" id="69181"/>
    <lineage>
        <taxon>Eukaryota</taxon>
        <taxon>Viridiplantae</taxon>
        <taxon>Streptophyta</taxon>
        <taxon>Embryophyta</taxon>
        <taxon>Tracheophyta</taxon>
        <taxon>Spermatophyta</taxon>
        <taxon>Magnoliopsida</taxon>
        <taxon>eudicotyledons</taxon>
        <taxon>Gunneridae</taxon>
        <taxon>Pentapetalae</taxon>
        <taxon>rosids</taxon>
        <taxon>malvids</taxon>
        <taxon>Brassicales</taxon>
        <taxon>Brassicaceae</taxon>
        <taxon>Brassiceae</taxon>
        <taxon>Brassica</taxon>
    </lineage>
</organism>
<feature type="region of interest" description="Disordered" evidence="5">
    <location>
        <begin position="251"/>
        <end position="271"/>
    </location>
</feature>
<reference evidence="7" key="1">
    <citation type="submission" date="2019-12" db="EMBL/GenBank/DDBJ databases">
        <title>Genome sequencing and annotation of Brassica cretica.</title>
        <authorList>
            <person name="Studholme D.J."/>
            <person name="Sarris P.F."/>
        </authorList>
    </citation>
    <scope>NUCLEOTIDE SEQUENCE</scope>
    <source>
        <strain evidence="7">PFS-001/15</strain>
        <tissue evidence="7">Leaf</tissue>
    </source>
</reference>
<evidence type="ECO:0000313" key="8">
    <source>
        <dbReference type="Proteomes" id="UP000712281"/>
    </source>
</evidence>
<gene>
    <name evidence="7" type="ORF">F2Q68_00003011</name>
</gene>
<keyword evidence="2 4" id="KW-0863">Zinc-finger</keyword>
<evidence type="ECO:0000256" key="3">
    <source>
        <dbReference type="ARBA" id="ARBA00022833"/>
    </source>
</evidence>
<dbReference type="EMBL" id="QGKW02001660">
    <property type="protein sequence ID" value="KAF2579293.1"/>
    <property type="molecule type" value="Genomic_DNA"/>
</dbReference>
<dbReference type="PROSITE" id="PS51141">
    <property type="entry name" value="ZF_SBP"/>
    <property type="match status" value="1"/>
</dbReference>
<evidence type="ECO:0000256" key="2">
    <source>
        <dbReference type="ARBA" id="ARBA00022771"/>
    </source>
</evidence>
<dbReference type="GO" id="GO:0003677">
    <property type="term" value="F:DNA binding"/>
    <property type="evidence" value="ECO:0007669"/>
    <property type="project" value="InterPro"/>
</dbReference>
<protein>
    <recommendedName>
        <fullName evidence="6">SBP-type domain-containing protein</fullName>
    </recommendedName>
</protein>
<keyword evidence="1" id="KW-0479">Metal-binding</keyword>